<sequence>MPKQRICAYCQKKAKLTREHIWPSCLISRMPELQVNYLGKKHVLMAGDLVVADVCADCNNKKLSPLDAYFCSLYDQYFKDFKEDLTPFTLTYDYDLLLRSLLKITYNSSRTVTRDYNDFETYRDYILNGNKMHPNILVKLDIVQPTIIDARKFYPSSARCGTIQLGGPMPNFLVRFISVNSFYFYIILSKSAVLKNDMEEEFYRIFDNIQGTIVHPYRQEVIVDTFSDIDTQGSHQDLLANTHDIYLAYKDKKRR</sequence>
<comment type="caution">
    <text evidence="1">The sequence shown here is derived from an EMBL/GenBank/DDBJ whole genome shotgun (WGS) entry which is preliminary data.</text>
</comment>
<protein>
    <recommendedName>
        <fullName evidence="3">HNH endonuclease</fullName>
    </recommendedName>
</protein>
<accession>A0A495IV56</accession>
<keyword evidence="2" id="KW-1185">Reference proteome</keyword>
<evidence type="ECO:0000313" key="1">
    <source>
        <dbReference type="EMBL" id="RKR80635.1"/>
    </source>
</evidence>
<evidence type="ECO:0008006" key="3">
    <source>
        <dbReference type="Google" id="ProtNLM"/>
    </source>
</evidence>
<proteinExistence type="predicted"/>
<name>A0A495IV56_9SPHI</name>
<gene>
    <name evidence="1" type="ORF">BDD43_0760</name>
</gene>
<evidence type="ECO:0000313" key="2">
    <source>
        <dbReference type="Proteomes" id="UP000268007"/>
    </source>
</evidence>
<dbReference type="Proteomes" id="UP000268007">
    <property type="component" value="Unassembled WGS sequence"/>
</dbReference>
<dbReference type="RefSeq" id="WP_121196435.1">
    <property type="nucleotide sequence ID" value="NZ_RBKU01000001.1"/>
</dbReference>
<dbReference type="OrthoDB" id="8446601at2"/>
<dbReference type="AlphaFoldDB" id="A0A495IV56"/>
<reference evidence="1 2" key="1">
    <citation type="submission" date="2018-10" db="EMBL/GenBank/DDBJ databases">
        <title>Genomic Encyclopedia of Archaeal and Bacterial Type Strains, Phase II (KMG-II): from individual species to whole genera.</title>
        <authorList>
            <person name="Goeker M."/>
        </authorList>
    </citation>
    <scope>NUCLEOTIDE SEQUENCE [LARGE SCALE GENOMIC DNA]</scope>
    <source>
        <strain evidence="1 2">DSM 18602</strain>
    </source>
</reference>
<organism evidence="1 2">
    <name type="scientific">Mucilaginibacter gracilis</name>
    <dbReference type="NCBI Taxonomy" id="423350"/>
    <lineage>
        <taxon>Bacteria</taxon>
        <taxon>Pseudomonadati</taxon>
        <taxon>Bacteroidota</taxon>
        <taxon>Sphingobacteriia</taxon>
        <taxon>Sphingobacteriales</taxon>
        <taxon>Sphingobacteriaceae</taxon>
        <taxon>Mucilaginibacter</taxon>
    </lineage>
</organism>
<dbReference type="EMBL" id="RBKU01000001">
    <property type="protein sequence ID" value="RKR80635.1"/>
    <property type="molecule type" value="Genomic_DNA"/>
</dbReference>